<reference evidence="1" key="1">
    <citation type="journal article" date="2023" name="Nat. Commun.">
        <title>Diploid and tetraploid genomes of Acorus and the evolution of monocots.</title>
        <authorList>
            <person name="Ma L."/>
            <person name="Liu K.W."/>
            <person name="Li Z."/>
            <person name="Hsiao Y.Y."/>
            <person name="Qi Y."/>
            <person name="Fu T."/>
            <person name="Tang G.D."/>
            <person name="Zhang D."/>
            <person name="Sun W.H."/>
            <person name="Liu D.K."/>
            <person name="Li Y."/>
            <person name="Chen G.Z."/>
            <person name="Liu X.D."/>
            <person name="Liao X.Y."/>
            <person name="Jiang Y.T."/>
            <person name="Yu X."/>
            <person name="Hao Y."/>
            <person name="Huang J."/>
            <person name="Zhao X.W."/>
            <person name="Ke S."/>
            <person name="Chen Y.Y."/>
            <person name="Wu W.L."/>
            <person name="Hsu J.L."/>
            <person name="Lin Y.F."/>
            <person name="Huang M.D."/>
            <person name="Li C.Y."/>
            <person name="Huang L."/>
            <person name="Wang Z.W."/>
            <person name="Zhao X."/>
            <person name="Zhong W.Y."/>
            <person name="Peng D.H."/>
            <person name="Ahmad S."/>
            <person name="Lan S."/>
            <person name="Zhang J.S."/>
            <person name="Tsai W.C."/>
            <person name="Van de Peer Y."/>
            <person name="Liu Z.J."/>
        </authorList>
    </citation>
    <scope>NUCLEOTIDE SEQUENCE</scope>
    <source>
        <strain evidence="1">CP</strain>
    </source>
</reference>
<proteinExistence type="predicted"/>
<evidence type="ECO:0000313" key="2">
    <source>
        <dbReference type="Proteomes" id="UP001180020"/>
    </source>
</evidence>
<dbReference type="EMBL" id="JAUJYO010000020">
    <property type="protein sequence ID" value="KAK1286051.1"/>
    <property type="molecule type" value="Genomic_DNA"/>
</dbReference>
<dbReference type="AlphaFoldDB" id="A0AAV9CC81"/>
<protein>
    <submittedName>
        <fullName evidence="1">Uncharacterized protein</fullName>
    </submittedName>
</protein>
<organism evidence="1 2">
    <name type="scientific">Acorus calamus</name>
    <name type="common">Sweet flag</name>
    <dbReference type="NCBI Taxonomy" id="4465"/>
    <lineage>
        <taxon>Eukaryota</taxon>
        <taxon>Viridiplantae</taxon>
        <taxon>Streptophyta</taxon>
        <taxon>Embryophyta</taxon>
        <taxon>Tracheophyta</taxon>
        <taxon>Spermatophyta</taxon>
        <taxon>Magnoliopsida</taxon>
        <taxon>Liliopsida</taxon>
        <taxon>Acoraceae</taxon>
        <taxon>Acorus</taxon>
    </lineage>
</organism>
<dbReference type="Proteomes" id="UP001180020">
    <property type="component" value="Unassembled WGS sequence"/>
</dbReference>
<keyword evidence="2" id="KW-1185">Reference proteome</keyword>
<accession>A0AAV9CC81</accession>
<reference evidence="1" key="2">
    <citation type="submission" date="2023-06" db="EMBL/GenBank/DDBJ databases">
        <authorList>
            <person name="Ma L."/>
            <person name="Liu K.-W."/>
            <person name="Li Z."/>
            <person name="Hsiao Y.-Y."/>
            <person name="Qi Y."/>
            <person name="Fu T."/>
            <person name="Tang G."/>
            <person name="Zhang D."/>
            <person name="Sun W.-H."/>
            <person name="Liu D.-K."/>
            <person name="Li Y."/>
            <person name="Chen G.-Z."/>
            <person name="Liu X.-D."/>
            <person name="Liao X.-Y."/>
            <person name="Jiang Y.-T."/>
            <person name="Yu X."/>
            <person name="Hao Y."/>
            <person name="Huang J."/>
            <person name="Zhao X.-W."/>
            <person name="Ke S."/>
            <person name="Chen Y.-Y."/>
            <person name="Wu W.-L."/>
            <person name="Hsu J.-L."/>
            <person name="Lin Y.-F."/>
            <person name="Huang M.-D."/>
            <person name="Li C.-Y."/>
            <person name="Huang L."/>
            <person name="Wang Z.-W."/>
            <person name="Zhao X."/>
            <person name="Zhong W.-Y."/>
            <person name="Peng D.-H."/>
            <person name="Ahmad S."/>
            <person name="Lan S."/>
            <person name="Zhang J.-S."/>
            <person name="Tsai W.-C."/>
            <person name="Van De Peer Y."/>
            <person name="Liu Z.-J."/>
        </authorList>
    </citation>
    <scope>NUCLEOTIDE SEQUENCE</scope>
    <source>
        <strain evidence="1">CP</strain>
        <tissue evidence="1">Leaves</tissue>
    </source>
</reference>
<name>A0AAV9CC81_ACOCL</name>
<evidence type="ECO:0000313" key="1">
    <source>
        <dbReference type="EMBL" id="KAK1286051.1"/>
    </source>
</evidence>
<comment type="caution">
    <text evidence="1">The sequence shown here is derived from an EMBL/GenBank/DDBJ whole genome shotgun (WGS) entry which is preliminary data.</text>
</comment>
<gene>
    <name evidence="1" type="ORF">QJS10_CPB20g00936</name>
</gene>
<sequence>MHRIHVSCAKKMLIEYIENMGGTSNNNVRGLQASYNAVSRVVQVEKRRWGVESITAVTENGDERIRRHKIKAKENNIPNEGRLRAMNGGCGVDHGSIASDDREVHVWVWEKTVEEDGDRWSFDIEEEEQQWRLKKGFNRASGESRANV</sequence>